<dbReference type="STRING" id="1475481.GCA_000953855_00429"/>
<proteinExistence type="predicted"/>
<dbReference type="EMBL" id="DF970151">
    <property type="protein sequence ID" value="GAP65133.1"/>
    <property type="molecule type" value="Genomic_DNA"/>
</dbReference>
<gene>
    <name evidence="1" type="ORF">MBSD_n0422</name>
</gene>
<dbReference type="RefSeq" id="WP_062534645.1">
    <property type="nucleotide sequence ID" value="NZ_DF970151.1"/>
</dbReference>
<evidence type="ECO:0000313" key="1">
    <source>
        <dbReference type="EMBL" id="GAP65133.1"/>
    </source>
</evidence>
<dbReference type="OrthoDB" id="5956998at2"/>
<name>A0A0K8QJX4_9GAMM</name>
<protein>
    <submittedName>
        <fullName evidence="1">Uncharacterized protein</fullName>
    </submittedName>
</protein>
<sequence length="165" mass="17024">MQAAVRPAADPAARRGALLRALGLTPYRLRAAAPAMQAAAEPAAAASATVPAATRLAVVLPAAVLETPRQRALVDAALAWLGAGADDIAWLPVRNGASIAPPPQLPAYLVFGEAQALGRELPAAAQARATIALADTPAELLAQPARKRELWRALKTLRRALRGDG</sequence>
<dbReference type="Proteomes" id="UP000253740">
    <property type="component" value="Unassembled WGS sequence"/>
</dbReference>
<accession>A0A0K8QJX4</accession>
<organism evidence="1">
    <name type="scientific">Mizugakiibacter sediminis</name>
    <dbReference type="NCBI Taxonomy" id="1475481"/>
    <lineage>
        <taxon>Bacteria</taxon>
        <taxon>Pseudomonadati</taxon>
        <taxon>Pseudomonadota</taxon>
        <taxon>Gammaproteobacteria</taxon>
        <taxon>Lysobacterales</taxon>
        <taxon>Rhodanobacteraceae</taxon>
        <taxon>Mizugakiibacter</taxon>
    </lineage>
</organism>
<reference evidence="1" key="1">
    <citation type="submission" date="2015-08" db="EMBL/GenBank/DDBJ databases">
        <title>Complete DNA Sequence of Pseudomonas syringae pv. actinidiae, the Causal Agent of Kiwifruit Canker Disease.</title>
        <authorList>
            <person name="Rikkerink E.H.A."/>
            <person name="Fineran P.C."/>
        </authorList>
    </citation>
    <scope>NUCLEOTIDE SEQUENCE</scope>
    <source>
        <strain evidence="1">SkMP5</strain>
    </source>
</reference>
<keyword evidence="2" id="KW-1185">Reference proteome</keyword>
<dbReference type="AlphaFoldDB" id="A0A0K8QJX4"/>
<evidence type="ECO:0000313" key="2">
    <source>
        <dbReference type="Proteomes" id="UP000253740"/>
    </source>
</evidence>